<accession>A0ABU3YCM7</accession>
<evidence type="ECO:0000313" key="1">
    <source>
        <dbReference type="EMBL" id="MDV3459139.1"/>
    </source>
</evidence>
<dbReference type="NCBIfam" id="NF003818">
    <property type="entry name" value="PRK05409.1"/>
    <property type="match status" value="1"/>
</dbReference>
<dbReference type="SUPFAM" id="SSF51658">
    <property type="entry name" value="Xylose isomerase-like"/>
    <property type="match status" value="1"/>
</dbReference>
<organism evidence="1 2">
    <name type="scientific">Sphingomonas agrestis</name>
    <dbReference type="NCBI Taxonomy" id="3080540"/>
    <lineage>
        <taxon>Bacteria</taxon>
        <taxon>Pseudomonadati</taxon>
        <taxon>Pseudomonadota</taxon>
        <taxon>Alphaproteobacteria</taxon>
        <taxon>Sphingomonadales</taxon>
        <taxon>Sphingomonadaceae</taxon>
        <taxon>Sphingomonas</taxon>
    </lineage>
</organism>
<sequence length="314" mass="34202">MAAADALADLPRLGLGLGLRSVHFDAILSGAGQDLWFEAISENFMDSGGRPRAILRAVAERHRLVLHGVSLSIGSTDPLDRAYLASLKRLADEIHPAWISDHLCWTGVNGHNSHDLLPIPLTEESLAHVAARVLQVQDILERPLILENPSSYVRFAQSTMEEPAFLRALADRTGCGLLLDVNNVYVSCFNAGTDPLAYLEAFPCDRVVQMHLAGHQDFGTHLIDTHDRAVRTEVWELFRIAWARTGGASTLLEWDDHIPGFDGCLAELRKAEHYMAGAAAPRGTTARTDGGEGVSNPLGFIIPRAMDSVMEDAA</sequence>
<keyword evidence="2" id="KW-1185">Reference proteome</keyword>
<evidence type="ECO:0000313" key="2">
    <source>
        <dbReference type="Proteomes" id="UP001273531"/>
    </source>
</evidence>
<dbReference type="InterPro" id="IPR007801">
    <property type="entry name" value="MbnB/TglH/ChrH"/>
</dbReference>
<proteinExistence type="predicted"/>
<dbReference type="Proteomes" id="UP001273531">
    <property type="component" value="Unassembled WGS sequence"/>
</dbReference>
<gene>
    <name evidence="1" type="ORF">RZN05_19235</name>
</gene>
<dbReference type="Pfam" id="PF05114">
    <property type="entry name" value="MbnB_TglH_ChrH"/>
    <property type="match status" value="1"/>
</dbReference>
<dbReference type="PANTHER" id="PTHR42194">
    <property type="entry name" value="UPF0276 PROTEIN HI_1600"/>
    <property type="match status" value="1"/>
</dbReference>
<name>A0ABU3YCM7_9SPHN</name>
<dbReference type="EMBL" id="JAWJEJ010000002">
    <property type="protein sequence ID" value="MDV3459139.1"/>
    <property type="molecule type" value="Genomic_DNA"/>
</dbReference>
<dbReference type="PANTHER" id="PTHR42194:SF1">
    <property type="entry name" value="UPF0276 PROTEIN HI_1600"/>
    <property type="match status" value="1"/>
</dbReference>
<reference evidence="1 2" key="1">
    <citation type="submission" date="2023-10" db="EMBL/GenBank/DDBJ databases">
        <title>Sphingomonas sp. HF-S4 16S ribosomal RNA gene Genome sequencing and assembly.</title>
        <authorList>
            <person name="Lee H."/>
        </authorList>
    </citation>
    <scope>NUCLEOTIDE SEQUENCE [LARGE SCALE GENOMIC DNA]</scope>
    <source>
        <strain evidence="1 2">HF-S4</strain>
    </source>
</reference>
<comment type="caution">
    <text evidence="1">The sequence shown here is derived from an EMBL/GenBank/DDBJ whole genome shotgun (WGS) entry which is preliminary data.</text>
</comment>
<dbReference type="InterPro" id="IPR036237">
    <property type="entry name" value="Xyl_isomerase-like_sf"/>
</dbReference>
<protein>
    <submittedName>
        <fullName evidence="1">DUF692 domain-containing protein</fullName>
    </submittedName>
</protein>
<dbReference type="Gene3D" id="3.20.20.150">
    <property type="entry name" value="Divalent-metal-dependent TIM barrel enzymes"/>
    <property type="match status" value="1"/>
</dbReference>